<dbReference type="GO" id="GO:0016020">
    <property type="term" value="C:membrane"/>
    <property type="evidence" value="ECO:0007669"/>
    <property type="project" value="UniProtKB-SubCell"/>
</dbReference>
<keyword evidence="10" id="KW-1185">Reference proteome</keyword>
<evidence type="ECO:0000256" key="1">
    <source>
        <dbReference type="ARBA" id="ARBA00004370"/>
    </source>
</evidence>
<dbReference type="AlphaFoldDB" id="A0A0D8Y2R1"/>
<dbReference type="Gene3D" id="1.20.120.1770">
    <property type="match status" value="1"/>
</dbReference>
<keyword evidence="4" id="KW-0249">Electron transport</keyword>
<feature type="transmembrane region" description="Helical" evidence="7">
    <location>
        <begin position="171"/>
        <end position="192"/>
    </location>
</feature>
<keyword evidence="2" id="KW-0813">Transport</keyword>
<accession>A0A0D8Y2R1</accession>
<evidence type="ECO:0000256" key="5">
    <source>
        <dbReference type="ARBA" id="ARBA00022989"/>
    </source>
</evidence>
<proteinExistence type="predicted"/>
<evidence type="ECO:0000256" key="3">
    <source>
        <dbReference type="ARBA" id="ARBA00022692"/>
    </source>
</evidence>
<evidence type="ECO:0000256" key="2">
    <source>
        <dbReference type="ARBA" id="ARBA00022448"/>
    </source>
</evidence>
<dbReference type="InterPro" id="IPR006593">
    <property type="entry name" value="Cyt_b561/ferric_Rdtase_TM"/>
</dbReference>
<protein>
    <recommendedName>
        <fullName evidence="8">Cytochrome b561 domain-containing protein</fullName>
    </recommendedName>
</protein>
<dbReference type="Proteomes" id="UP000053766">
    <property type="component" value="Unassembled WGS sequence"/>
</dbReference>
<feature type="transmembrane region" description="Helical" evidence="7">
    <location>
        <begin position="41"/>
        <end position="61"/>
    </location>
</feature>
<feature type="domain" description="Cytochrome b561" evidence="8">
    <location>
        <begin position="1"/>
        <end position="133"/>
    </location>
</feature>
<evidence type="ECO:0000256" key="7">
    <source>
        <dbReference type="SAM" id="Phobius"/>
    </source>
</evidence>
<evidence type="ECO:0000313" key="9">
    <source>
        <dbReference type="EMBL" id="KJH48856.1"/>
    </source>
</evidence>
<name>A0A0D8Y2R1_DICVI</name>
<dbReference type="PROSITE" id="PS50939">
    <property type="entry name" value="CYTOCHROME_B561"/>
    <property type="match status" value="1"/>
</dbReference>
<feature type="transmembrane region" description="Helical" evidence="7">
    <location>
        <begin position="73"/>
        <end position="98"/>
    </location>
</feature>
<reference evidence="9 10" key="1">
    <citation type="submission" date="2013-11" db="EMBL/GenBank/DDBJ databases">
        <title>Draft genome of the bovine lungworm Dictyocaulus viviparus.</title>
        <authorList>
            <person name="Mitreva M."/>
        </authorList>
    </citation>
    <scope>NUCLEOTIDE SEQUENCE [LARGE SCALE GENOMIC DNA]</scope>
    <source>
        <strain evidence="9 10">HannoverDv2000</strain>
    </source>
</reference>
<comment type="subcellular location">
    <subcellularLocation>
        <location evidence="1">Membrane</location>
    </subcellularLocation>
</comment>
<evidence type="ECO:0000259" key="8">
    <source>
        <dbReference type="PROSITE" id="PS50939"/>
    </source>
</evidence>
<keyword evidence="5 7" id="KW-1133">Transmembrane helix</keyword>
<evidence type="ECO:0000256" key="4">
    <source>
        <dbReference type="ARBA" id="ARBA00022982"/>
    </source>
</evidence>
<evidence type="ECO:0000313" key="10">
    <source>
        <dbReference type="Proteomes" id="UP000053766"/>
    </source>
</evidence>
<dbReference type="EMBL" id="KN716254">
    <property type="protein sequence ID" value="KJH48856.1"/>
    <property type="molecule type" value="Genomic_DNA"/>
</dbReference>
<dbReference type="OrthoDB" id="2419613at2759"/>
<organism evidence="9 10">
    <name type="scientific">Dictyocaulus viviparus</name>
    <name type="common">Bovine lungworm</name>
    <dbReference type="NCBI Taxonomy" id="29172"/>
    <lineage>
        <taxon>Eukaryota</taxon>
        <taxon>Metazoa</taxon>
        <taxon>Ecdysozoa</taxon>
        <taxon>Nematoda</taxon>
        <taxon>Chromadorea</taxon>
        <taxon>Rhabditida</taxon>
        <taxon>Rhabditina</taxon>
        <taxon>Rhabditomorpha</taxon>
        <taxon>Strongyloidea</taxon>
        <taxon>Metastrongylidae</taxon>
        <taxon>Dictyocaulus</taxon>
    </lineage>
</organism>
<evidence type="ECO:0000256" key="6">
    <source>
        <dbReference type="ARBA" id="ARBA00023136"/>
    </source>
</evidence>
<keyword evidence="3 7" id="KW-0812">Transmembrane</keyword>
<dbReference type="STRING" id="29172.A0A0D8Y2R1"/>
<gene>
    <name evidence="9" type="ORF">DICVIV_05046</name>
</gene>
<dbReference type="SMART" id="SM00665">
    <property type="entry name" value="B561"/>
    <property type="match status" value="1"/>
</dbReference>
<sequence>MIGIAGTICGFVVVLEAKDWRWVGPKAFQSTEQNNEWGSVHSMLGLIACVVAWAQPLNAVFRCSPEEKWRFVFNWIHGFLGFGAWLCAASATMIAVVHFETMFSNRDAALGLYIAFVAIASLTNLTMEALTFKSWQRDRHRVTSEMEMVPVGGSDSVSVQNTTEKIRIVQFFLLIAFVVVSISTAIAIAVLIGKKPTVL</sequence>
<keyword evidence="6 7" id="KW-0472">Membrane</keyword>
<feature type="transmembrane region" description="Helical" evidence="7">
    <location>
        <begin position="110"/>
        <end position="132"/>
    </location>
</feature>
<reference evidence="10" key="2">
    <citation type="journal article" date="2016" name="Sci. Rep.">
        <title>Dictyocaulus viviparus genome, variome and transcriptome elucidate lungworm biology and support future intervention.</title>
        <authorList>
            <person name="McNulty S.N."/>
            <person name="Strube C."/>
            <person name="Rosa B.A."/>
            <person name="Martin J.C."/>
            <person name="Tyagi R."/>
            <person name="Choi Y.J."/>
            <person name="Wang Q."/>
            <person name="Hallsworth Pepin K."/>
            <person name="Zhang X."/>
            <person name="Ozersky P."/>
            <person name="Wilson R.K."/>
            <person name="Sternberg P.W."/>
            <person name="Gasser R.B."/>
            <person name="Mitreva M."/>
        </authorList>
    </citation>
    <scope>NUCLEOTIDE SEQUENCE [LARGE SCALE GENOMIC DNA]</scope>
    <source>
        <strain evidence="10">HannoverDv2000</strain>
    </source>
</reference>